<protein>
    <submittedName>
        <fullName evidence="1">Uncharacterized protein</fullName>
    </submittedName>
</protein>
<dbReference type="AlphaFoldDB" id="A0A2X2WK59"/>
<reference evidence="1 2" key="1">
    <citation type="submission" date="2018-06" db="EMBL/GenBank/DDBJ databases">
        <authorList>
            <consortium name="Pathogen Informatics"/>
            <person name="Doyle S."/>
        </authorList>
    </citation>
    <scope>NUCLEOTIDE SEQUENCE [LARGE SCALE GENOMIC DNA]</scope>
    <source>
        <strain evidence="1 2">NCTC11224</strain>
    </source>
</reference>
<dbReference type="Proteomes" id="UP000251853">
    <property type="component" value="Unassembled WGS sequence"/>
</dbReference>
<dbReference type="EMBL" id="UAVW01000015">
    <property type="protein sequence ID" value="SQB14130.1"/>
    <property type="molecule type" value="Genomic_DNA"/>
</dbReference>
<accession>A0A2X2WK59</accession>
<proteinExistence type="predicted"/>
<name>A0A2X2WK59_9FIRM</name>
<sequence length="210" mass="23707">MLILGYDRGADTLNLYNTKAFQALGVNGSYIAAWYQNQLWYPHMNPSLSFVVDGTEYKAGQLFASEQKNNYIEKRYQAKFTELDNKFSRLVTNTVYLASGAFTIDQEAGKLQITKRTLGAPENFHYFWLEAQKAPVAMADNTPLAPGGSNYPMRILAMDRRDSSSLPPAQMEMPWAISFRRPIGTVWRDVSSPCFSIAYPDMKVGRTCTV</sequence>
<evidence type="ECO:0000313" key="1">
    <source>
        <dbReference type="EMBL" id="SQB14130.1"/>
    </source>
</evidence>
<dbReference type="RefSeq" id="WP_112482374.1">
    <property type="nucleotide sequence ID" value="NZ_JAIWZC010000001.1"/>
</dbReference>
<gene>
    <name evidence="1" type="ORF">NCTC11224_03161</name>
</gene>
<evidence type="ECO:0000313" key="2">
    <source>
        <dbReference type="Proteomes" id="UP000251853"/>
    </source>
</evidence>
<organism evidence="1 2">
    <name type="scientific">Enterocloster clostridioformis</name>
    <dbReference type="NCBI Taxonomy" id="1531"/>
    <lineage>
        <taxon>Bacteria</taxon>
        <taxon>Bacillati</taxon>
        <taxon>Bacillota</taxon>
        <taxon>Clostridia</taxon>
        <taxon>Lachnospirales</taxon>
        <taxon>Lachnospiraceae</taxon>
        <taxon>Enterocloster</taxon>
    </lineage>
</organism>
<keyword evidence="2" id="KW-1185">Reference proteome</keyword>